<dbReference type="Proteomes" id="UP000299102">
    <property type="component" value="Unassembled WGS sequence"/>
</dbReference>
<evidence type="ECO:0000313" key="2">
    <source>
        <dbReference type="EMBL" id="GBP41244.1"/>
    </source>
</evidence>
<keyword evidence="3" id="KW-1185">Reference proteome</keyword>
<gene>
    <name evidence="2" type="ORF">EVAR_30682_1</name>
</gene>
<feature type="transmembrane region" description="Helical" evidence="1">
    <location>
        <begin position="79"/>
        <end position="100"/>
    </location>
</feature>
<accession>A0A4C1VTT7</accession>
<protein>
    <submittedName>
        <fullName evidence="2">Uncharacterized protein</fullName>
    </submittedName>
</protein>
<keyword evidence="1" id="KW-0472">Membrane</keyword>
<evidence type="ECO:0000313" key="3">
    <source>
        <dbReference type="Proteomes" id="UP000299102"/>
    </source>
</evidence>
<keyword evidence="1" id="KW-1133">Transmembrane helix</keyword>
<dbReference type="EMBL" id="BGZK01000395">
    <property type="protein sequence ID" value="GBP41244.1"/>
    <property type="molecule type" value="Genomic_DNA"/>
</dbReference>
<comment type="caution">
    <text evidence="2">The sequence shown here is derived from an EMBL/GenBank/DDBJ whole genome shotgun (WGS) entry which is preliminary data.</text>
</comment>
<evidence type="ECO:0000256" key="1">
    <source>
        <dbReference type="SAM" id="Phobius"/>
    </source>
</evidence>
<name>A0A4C1VTT7_EUMVA</name>
<keyword evidence="1" id="KW-0812">Transmembrane</keyword>
<dbReference type="AlphaFoldDB" id="A0A4C1VTT7"/>
<proteinExistence type="predicted"/>
<reference evidence="2 3" key="1">
    <citation type="journal article" date="2019" name="Commun. Biol.">
        <title>The bagworm genome reveals a unique fibroin gene that provides high tensile strength.</title>
        <authorList>
            <person name="Kono N."/>
            <person name="Nakamura H."/>
            <person name="Ohtoshi R."/>
            <person name="Tomita M."/>
            <person name="Numata K."/>
            <person name="Arakawa K."/>
        </authorList>
    </citation>
    <scope>NUCLEOTIDE SEQUENCE [LARGE SCALE GENOMIC DNA]</scope>
</reference>
<sequence>MDAKEAVAAYDKAVEATPKCEWAKCFSQSWFTAIAPSHLSGGSSEVPLYLPGLVYSNLDSVVPRSVVCHRRCEVNSAGLLLRSAVVVLAISDGAAVALWLRESLPNLTLQSLILIMDEMTNGFPTSANSSRALRRMPIDSE</sequence>
<organism evidence="2 3">
    <name type="scientific">Eumeta variegata</name>
    <name type="common">Bagworm moth</name>
    <name type="synonym">Eumeta japonica</name>
    <dbReference type="NCBI Taxonomy" id="151549"/>
    <lineage>
        <taxon>Eukaryota</taxon>
        <taxon>Metazoa</taxon>
        <taxon>Ecdysozoa</taxon>
        <taxon>Arthropoda</taxon>
        <taxon>Hexapoda</taxon>
        <taxon>Insecta</taxon>
        <taxon>Pterygota</taxon>
        <taxon>Neoptera</taxon>
        <taxon>Endopterygota</taxon>
        <taxon>Lepidoptera</taxon>
        <taxon>Glossata</taxon>
        <taxon>Ditrysia</taxon>
        <taxon>Tineoidea</taxon>
        <taxon>Psychidae</taxon>
        <taxon>Oiketicinae</taxon>
        <taxon>Eumeta</taxon>
    </lineage>
</organism>